<dbReference type="EMBL" id="LAZR01004630">
    <property type="protein sequence ID" value="KKN06917.1"/>
    <property type="molecule type" value="Genomic_DNA"/>
</dbReference>
<gene>
    <name evidence="2" type="ORF">LCGC14_1072490</name>
</gene>
<proteinExistence type="predicted"/>
<evidence type="ECO:0000256" key="1">
    <source>
        <dbReference type="SAM" id="MobiDB-lite"/>
    </source>
</evidence>
<accession>A0A0F9N534</accession>
<organism evidence="2">
    <name type="scientific">marine sediment metagenome</name>
    <dbReference type="NCBI Taxonomy" id="412755"/>
    <lineage>
        <taxon>unclassified sequences</taxon>
        <taxon>metagenomes</taxon>
        <taxon>ecological metagenomes</taxon>
    </lineage>
</organism>
<feature type="non-terminal residue" evidence="2">
    <location>
        <position position="20"/>
    </location>
</feature>
<comment type="caution">
    <text evidence="2">The sequence shown here is derived from an EMBL/GenBank/DDBJ whole genome shotgun (WGS) entry which is preliminary data.</text>
</comment>
<feature type="region of interest" description="Disordered" evidence="1">
    <location>
        <begin position="1"/>
        <end position="20"/>
    </location>
</feature>
<dbReference type="AlphaFoldDB" id="A0A0F9N534"/>
<evidence type="ECO:0000313" key="2">
    <source>
        <dbReference type="EMBL" id="KKN06917.1"/>
    </source>
</evidence>
<reference evidence="2" key="1">
    <citation type="journal article" date="2015" name="Nature">
        <title>Complex archaea that bridge the gap between prokaryotes and eukaryotes.</title>
        <authorList>
            <person name="Spang A."/>
            <person name="Saw J.H."/>
            <person name="Jorgensen S.L."/>
            <person name="Zaremba-Niedzwiedzka K."/>
            <person name="Martijn J."/>
            <person name="Lind A.E."/>
            <person name="van Eijk R."/>
            <person name="Schleper C."/>
            <person name="Guy L."/>
            <person name="Ettema T.J."/>
        </authorList>
    </citation>
    <scope>NUCLEOTIDE SEQUENCE</scope>
</reference>
<protein>
    <submittedName>
        <fullName evidence="2">Uncharacterized protein</fullName>
    </submittedName>
</protein>
<name>A0A0F9N534_9ZZZZ</name>
<sequence length="20" mass="2550">MRENHEKNNLKKSYKQFEIL</sequence>